<name>A0ACC1YPI7_MELAZ</name>
<proteinExistence type="predicted"/>
<evidence type="ECO:0000313" key="2">
    <source>
        <dbReference type="Proteomes" id="UP001164539"/>
    </source>
</evidence>
<gene>
    <name evidence="1" type="ORF">OWV82_004521</name>
</gene>
<dbReference type="Proteomes" id="UP001164539">
    <property type="component" value="Chromosome 2"/>
</dbReference>
<evidence type="ECO:0000313" key="1">
    <source>
        <dbReference type="EMBL" id="KAJ4725691.1"/>
    </source>
</evidence>
<comment type="caution">
    <text evidence="1">The sequence shown here is derived from an EMBL/GenBank/DDBJ whole genome shotgun (WGS) entry which is preliminary data.</text>
</comment>
<accession>A0ACC1YPI7</accession>
<dbReference type="EMBL" id="CM051395">
    <property type="protein sequence ID" value="KAJ4725691.1"/>
    <property type="molecule type" value="Genomic_DNA"/>
</dbReference>
<reference evidence="1 2" key="1">
    <citation type="journal article" date="2023" name="Science">
        <title>Complex scaffold remodeling in plant triterpene biosynthesis.</title>
        <authorList>
            <person name="De La Pena R."/>
            <person name="Hodgson H."/>
            <person name="Liu J.C."/>
            <person name="Stephenson M.J."/>
            <person name="Martin A.C."/>
            <person name="Owen C."/>
            <person name="Harkess A."/>
            <person name="Leebens-Mack J."/>
            <person name="Jimenez L.E."/>
            <person name="Osbourn A."/>
            <person name="Sattely E.S."/>
        </authorList>
    </citation>
    <scope>NUCLEOTIDE SEQUENCE [LARGE SCALE GENOMIC DNA]</scope>
    <source>
        <strain evidence="2">cv. JPN11</strain>
        <tissue evidence="1">Leaf</tissue>
    </source>
</reference>
<organism evidence="1 2">
    <name type="scientific">Melia azedarach</name>
    <name type="common">Chinaberry tree</name>
    <dbReference type="NCBI Taxonomy" id="155640"/>
    <lineage>
        <taxon>Eukaryota</taxon>
        <taxon>Viridiplantae</taxon>
        <taxon>Streptophyta</taxon>
        <taxon>Embryophyta</taxon>
        <taxon>Tracheophyta</taxon>
        <taxon>Spermatophyta</taxon>
        <taxon>Magnoliopsida</taxon>
        <taxon>eudicotyledons</taxon>
        <taxon>Gunneridae</taxon>
        <taxon>Pentapetalae</taxon>
        <taxon>rosids</taxon>
        <taxon>malvids</taxon>
        <taxon>Sapindales</taxon>
        <taxon>Meliaceae</taxon>
        <taxon>Melia</taxon>
    </lineage>
</organism>
<keyword evidence="2" id="KW-1185">Reference proteome</keyword>
<sequence length="451" mass="50477">MEKQGKRQLRVVLVPCPIQGHINPMLQLGTILYSKGFSITVAHTNFNSPNPSNHPNFNFLLVPDVLNEFQSSSGDMMAVVLRLNDNCKAPFQECLAQLMKQHKTQDEVISCIIYDEIMYFAESVANQLKLPSIILRPLSANFFISRNALLQFKAGGNLFLTGLGSEEIVPNFHPFRWKDLPVSKFGSLETMSQLFENASHVGNSAAVIVNTMDFLEQPSLARILQQCQVPLFSIGLYKFAPAFSSSLLKEDMSCITWLDKQTKNSAIYVSLGSVTLIDENELAEMAWGLANSEQPFLWVVRPGSVRGSDWLESLPEGFIESIGERGCIVKWAPQKEVLAHQSVGGFWSHCGWNSTMESISQGVPVICRPNSGDQKVNARYLSHVWKVGLELENGVERGEVERVVRRLMVEKEGMEMRQRAKDLKKKAEHCIGKGGSSYNSLNKLVKFINSF</sequence>
<protein>
    <submittedName>
        <fullName evidence="1">UDP-glycosyltransferase</fullName>
    </submittedName>
</protein>